<gene>
    <name evidence="2" type="ORF">Tco_0978611</name>
</gene>
<keyword evidence="1" id="KW-0812">Transmembrane</keyword>
<keyword evidence="1" id="KW-0472">Membrane</keyword>
<feature type="transmembrane region" description="Helical" evidence="1">
    <location>
        <begin position="36"/>
        <end position="53"/>
    </location>
</feature>
<reference evidence="2" key="2">
    <citation type="submission" date="2022-01" db="EMBL/GenBank/DDBJ databases">
        <authorList>
            <person name="Yamashiro T."/>
            <person name="Shiraishi A."/>
            <person name="Satake H."/>
            <person name="Nakayama K."/>
        </authorList>
    </citation>
    <scope>NUCLEOTIDE SEQUENCE</scope>
</reference>
<sequence length="116" mass="14000">MGMKIEYWILNAVHNLWRNVFQQGNSQRRWEKDAKGNTMFFLLSLLRWVLLLYKRKIRIKKMRKSMLSVMYPEPVEEEVKPLYSWFVKAGEMHVVPPSITGTYMPIPYNFPKLFDQ</sequence>
<evidence type="ECO:0000256" key="1">
    <source>
        <dbReference type="SAM" id="Phobius"/>
    </source>
</evidence>
<evidence type="ECO:0000313" key="3">
    <source>
        <dbReference type="Proteomes" id="UP001151760"/>
    </source>
</evidence>
<name>A0ABQ5ENQ9_9ASTR</name>
<proteinExistence type="predicted"/>
<dbReference type="Proteomes" id="UP001151760">
    <property type="component" value="Unassembled WGS sequence"/>
</dbReference>
<comment type="caution">
    <text evidence="2">The sequence shown here is derived from an EMBL/GenBank/DDBJ whole genome shotgun (WGS) entry which is preliminary data.</text>
</comment>
<evidence type="ECO:0000313" key="2">
    <source>
        <dbReference type="EMBL" id="GJT52454.1"/>
    </source>
</evidence>
<dbReference type="EMBL" id="BQNB010016498">
    <property type="protein sequence ID" value="GJT52454.1"/>
    <property type="molecule type" value="Genomic_DNA"/>
</dbReference>
<protein>
    <submittedName>
        <fullName evidence="2">Uncharacterized protein</fullName>
    </submittedName>
</protein>
<keyword evidence="1" id="KW-1133">Transmembrane helix</keyword>
<accession>A0ABQ5ENQ9</accession>
<keyword evidence="3" id="KW-1185">Reference proteome</keyword>
<reference evidence="2" key="1">
    <citation type="journal article" date="2022" name="Int. J. Mol. Sci.">
        <title>Draft Genome of Tanacetum Coccineum: Genomic Comparison of Closely Related Tanacetum-Family Plants.</title>
        <authorList>
            <person name="Yamashiro T."/>
            <person name="Shiraishi A."/>
            <person name="Nakayama K."/>
            <person name="Satake H."/>
        </authorList>
    </citation>
    <scope>NUCLEOTIDE SEQUENCE</scope>
</reference>
<organism evidence="2 3">
    <name type="scientific">Tanacetum coccineum</name>
    <dbReference type="NCBI Taxonomy" id="301880"/>
    <lineage>
        <taxon>Eukaryota</taxon>
        <taxon>Viridiplantae</taxon>
        <taxon>Streptophyta</taxon>
        <taxon>Embryophyta</taxon>
        <taxon>Tracheophyta</taxon>
        <taxon>Spermatophyta</taxon>
        <taxon>Magnoliopsida</taxon>
        <taxon>eudicotyledons</taxon>
        <taxon>Gunneridae</taxon>
        <taxon>Pentapetalae</taxon>
        <taxon>asterids</taxon>
        <taxon>campanulids</taxon>
        <taxon>Asterales</taxon>
        <taxon>Asteraceae</taxon>
        <taxon>Asteroideae</taxon>
        <taxon>Anthemideae</taxon>
        <taxon>Anthemidinae</taxon>
        <taxon>Tanacetum</taxon>
    </lineage>
</organism>